<dbReference type="InterPro" id="IPR015422">
    <property type="entry name" value="PyrdxlP-dep_Trfase_small"/>
</dbReference>
<dbReference type="Gene3D" id="3.90.1150.10">
    <property type="entry name" value="Aspartate Aminotransferase, domain 1"/>
    <property type="match status" value="1"/>
</dbReference>
<dbReference type="GO" id="GO:0005737">
    <property type="term" value="C:cytoplasm"/>
    <property type="evidence" value="ECO:0007669"/>
    <property type="project" value="TreeGrafter"/>
</dbReference>
<keyword evidence="6" id="KW-0808">Transferase</keyword>
<dbReference type="SUPFAM" id="SSF53383">
    <property type="entry name" value="PLP-dependent transferases"/>
    <property type="match status" value="1"/>
</dbReference>
<dbReference type="InterPro" id="IPR054542">
    <property type="entry name" value="Cys_met_metab_PP"/>
</dbReference>
<dbReference type="PANTHER" id="PTHR11808:SF75">
    <property type="entry name" value="CYSTATHIONINE GAMMA-SYNTHASE"/>
    <property type="match status" value="1"/>
</dbReference>
<dbReference type="InterPro" id="IPR015424">
    <property type="entry name" value="PyrdxlP-dep_Trfase"/>
</dbReference>
<dbReference type="GO" id="GO:0004123">
    <property type="term" value="F:cystathionine gamma-lyase activity"/>
    <property type="evidence" value="ECO:0007669"/>
    <property type="project" value="TreeGrafter"/>
</dbReference>
<accession>A0A7V2F6G1</accession>
<comment type="caution">
    <text evidence="6">The sequence shown here is derived from an EMBL/GenBank/DDBJ whole genome shotgun (WGS) entry which is preliminary data.</text>
</comment>
<evidence type="ECO:0000256" key="5">
    <source>
        <dbReference type="RuleBase" id="RU362118"/>
    </source>
</evidence>
<dbReference type="InterPro" id="IPR000277">
    <property type="entry name" value="Cys/Met-Metab_PyrdxlP-dep_enz"/>
</dbReference>
<dbReference type="InterPro" id="IPR015421">
    <property type="entry name" value="PyrdxlP-dep_Trfase_major"/>
</dbReference>
<dbReference type="PIRSF" id="PIRSF001434">
    <property type="entry name" value="CGS"/>
    <property type="match status" value="1"/>
</dbReference>
<dbReference type="AlphaFoldDB" id="A0A7V2F6G1"/>
<dbReference type="FunFam" id="3.90.1150.10:FF:000008">
    <property type="entry name" value="Cystathionine gamma-synthase"/>
    <property type="match status" value="1"/>
</dbReference>
<keyword evidence="3 4" id="KW-0663">Pyridoxal phosphate</keyword>
<feature type="modified residue" description="N6-(pyridoxal phosphate)lysine" evidence="4">
    <location>
        <position position="195"/>
    </location>
</feature>
<evidence type="ECO:0000256" key="3">
    <source>
        <dbReference type="ARBA" id="ARBA00022898"/>
    </source>
</evidence>
<evidence type="ECO:0000313" key="6">
    <source>
        <dbReference type="EMBL" id="HER96336.1"/>
    </source>
</evidence>
<evidence type="ECO:0000256" key="2">
    <source>
        <dbReference type="ARBA" id="ARBA00009077"/>
    </source>
</evidence>
<gene>
    <name evidence="6" type="ORF">ENO59_07445</name>
</gene>
<evidence type="ECO:0000256" key="4">
    <source>
        <dbReference type="PIRSR" id="PIRSR001434-2"/>
    </source>
</evidence>
<dbReference type="Pfam" id="PF01053">
    <property type="entry name" value="Cys_Met_Meta_PP"/>
    <property type="match status" value="1"/>
</dbReference>
<dbReference type="GO" id="GO:0030170">
    <property type="term" value="F:pyridoxal phosphate binding"/>
    <property type="evidence" value="ECO:0007669"/>
    <property type="project" value="InterPro"/>
</dbReference>
<dbReference type="PROSITE" id="PS00868">
    <property type="entry name" value="CYS_MET_METAB_PP"/>
    <property type="match status" value="1"/>
</dbReference>
<dbReference type="GO" id="GO:0019346">
    <property type="term" value="P:transsulfuration"/>
    <property type="evidence" value="ECO:0007669"/>
    <property type="project" value="InterPro"/>
</dbReference>
<dbReference type="GO" id="GO:0003962">
    <property type="term" value="F:cystathionine gamma-synthase activity"/>
    <property type="evidence" value="ECO:0007669"/>
    <property type="project" value="TreeGrafter"/>
</dbReference>
<organism evidence="6">
    <name type="scientific">Rhodothermus marinus</name>
    <name type="common">Rhodothermus obamensis</name>
    <dbReference type="NCBI Taxonomy" id="29549"/>
    <lineage>
        <taxon>Bacteria</taxon>
        <taxon>Pseudomonadati</taxon>
        <taxon>Rhodothermota</taxon>
        <taxon>Rhodothermia</taxon>
        <taxon>Rhodothermales</taxon>
        <taxon>Rhodothermaceae</taxon>
        <taxon>Rhodothermus</taxon>
    </lineage>
</organism>
<evidence type="ECO:0000256" key="1">
    <source>
        <dbReference type="ARBA" id="ARBA00001933"/>
    </source>
</evidence>
<protein>
    <submittedName>
        <fullName evidence="6">PLP-dependent transferase</fullName>
    </submittedName>
</protein>
<sequence length="386" mass="42113">MQPQTRLTLAGQRTDASYNSIIPPIYQCATFRFEDVGLTKGYDYTRSGNPTRRTLEEVLAELEGGAGAVATTSGMAAISTVLSLFESGAHIICAHDCYGGTERLLCLLERQGKLEVSFVDLRDLSAVEAALRPNTRALWVETPSNPLLRIVDLQALGHFTQAHQLLLIVDNTFLSPLQQRPFEFGADIVVYSTTKYLNGHSDVIGGAVIARTPELNEQLQFAANAHGTIAGPFDCWLVLRGLKTLPVRLRQHEHNAMAVARFLAQHPNVEKVFYPGLPTHEGHELAARQQKGFGGMVSFTVRGGQEAVHHVLRSTKVFTLAESLGGVESLIEHPATMSHASMRPEQRQAAGITDNLIRLSVGIEATEDLIADLEQALAYKPATIMA</sequence>
<dbReference type="PANTHER" id="PTHR11808">
    <property type="entry name" value="TRANS-SULFURATION ENZYME FAMILY MEMBER"/>
    <property type="match status" value="1"/>
</dbReference>
<proteinExistence type="inferred from homology"/>
<dbReference type="Gene3D" id="3.40.640.10">
    <property type="entry name" value="Type I PLP-dependent aspartate aminotransferase-like (Major domain)"/>
    <property type="match status" value="1"/>
</dbReference>
<dbReference type="EMBL" id="DSGB01000005">
    <property type="protein sequence ID" value="HER96336.1"/>
    <property type="molecule type" value="Genomic_DNA"/>
</dbReference>
<dbReference type="FunFam" id="3.40.640.10:FF:000009">
    <property type="entry name" value="Cystathionine gamma-synthase homolog"/>
    <property type="match status" value="1"/>
</dbReference>
<dbReference type="GO" id="GO:0019343">
    <property type="term" value="P:cysteine biosynthetic process via cystathionine"/>
    <property type="evidence" value="ECO:0007669"/>
    <property type="project" value="TreeGrafter"/>
</dbReference>
<comment type="similarity">
    <text evidence="2 5">Belongs to the trans-sulfuration enzymes family.</text>
</comment>
<name>A0A7V2F6G1_RHOMR</name>
<dbReference type="CDD" id="cd00614">
    <property type="entry name" value="CGS_like"/>
    <property type="match status" value="1"/>
</dbReference>
<comment type="cofactor">
    <cofactor evidence="1 5">
        <name>pyridoxal 5'-phosphate</name>
        <dbReference type="ChEBI" id="CHEBI:597326"/>
    </cofactor>
</comment>
<reference evidence="6" key="1">
    <citation type="journal article" date="2020" name="mSystems">
        <title>Genome- and Community-Level Interaction Insights into Carbon Utilization and Element Cycling Functions of Hydrothermarchaeota in Hydrothermal Sediment.</title>
        <authorList>
            <person name="Zhou Z."/>
            <person name="Liu Y."/>
            <person name="Xu W."/>
            <person name="Pan J."/>
            <person name="Luo Z.H."/>
            <person name="Li M."/>
        </authorList>
    </citation>
    <scope>NUCLEOTIDE SEQUENCE [LARGE SCALE GENOMIC DNA]</scope>
    <source>
        <strain evidence="6">SpSt-143</strain>
    </source>
</reference>